<dbReference type="RefSeq" id="XP_044554269.1">
    <property type="nucleotide sequence ID" value="XM_044688414.1"/>
</dbReference>
<dbReference type="GeneID" id="68105081"/>
<gene>
    <name evidence="2" type="ORF">C9374_012627</name>
</gene>
<protein>
    <submittedName>
        <fullName evidence="2">Uncharacterized protein</fullName>
    </submittedName>
</protein>
<name>A0AA88GWS0_NAELO</name>
<accession>A0AA88GWS0</accession>
<comment type="caution">
    <text evidence="2">The sequence shown here is derived from an EMBL/GenBank/DDBJ whole genome shotgun (WGS) entry which is preliminary data.</text>
</comment>
<reference evidence="2 3" key="1">
    <citation type="journal article" date="2018" name="BMC Genomics">
        <title>The genome of Naegleria lovaniensis, the basis for a comparative approach to unravel pathogenicity factors of the human pathogenic amoeba N. fowleri.</title>
        <authorList>
            <person name="Liechti N."/>
            <person name="Schurch N."/>
            <person name="Bruggmann R."/>
            <person name="Wittwer M."/>
        </authorList>
    </citation>
    <scope>NUCLEOTIDE SEQUENCE [LARGE SCALE GENOMIC DNA]</scope>
    <source>
        <strain evidence="2 3">ATCC 30569</strain>
    </source>
</reference>
<dbReference type="Proteomes" id="UP000816034">
    <property type="component" value="Unassembled WGS sequence"/>
</dbReference>
<dbReference type="EMBL" id="PYSW02000005">
    <property type="protein sequence ID" value="KAG2392375.1"/>
    <property type="molecule type" value="Genomic_DNA"/>
</dbReference>
<feature type="compositionally biased region" description="Basic and acidic residues" evidence="1">
    <location>
        <begin position="1"/>
        <end position="21"/>
    </location>
</feature>
<keyword evidence="3" id="KW-1185">Reference proteome</keyword>
<organism evidence="2 3">
    <name type="scientific">Naegleria lovaniensis</name>
    <name type="common">Amoeba</name>
    <dbReference type="NCBI Taxonomy" id="51637"/>
    <lineage>
        <taxon>Eukaryota</taxon>
        <taxon>Discoba</taxon>
        <taxon>Heterolobosea</taxon>
        <taxon>Tetramitia</taxon>
        <taxon>Eutetramitia</taxon>
        <taxon>Vahlkampfiidae</taxon>
        <taxon>Naegleria</taxon>
    </lineage>
</organism>
<evidence type="ECO:0000313" key="3">
    <source>
        <dbReference type="Proteomes" id="UP000816034"/>
    </source>
</evidence>
<feature type="region of interest" description="Disordered" evidence="1">
    <location>
        <begin position="1"/>
        <end position="59"/>
    </location>
</feature>
<evidence type="ECO:0000313" key="2">
    <source>
        <dbReference type="EMBL" id="KAG2392375.1"/>
    </source>
</evidence>
<dbReference type="AlphaFoldDB" id="A0AA88GWS0"/>
<sequence>MREHRSSSEQHRHTHSIHDDPTTVASGDRSHHPTTDVNSSALDDVQYMSSSHSSSSHTMEYKNNLSILHVPSKPFFPEIHVFKAFDVVKESKKKDWRQPLRRRS</sequence>
<proteinExistence type="predicted"/>
<evidence type="ECO:0000256" key="1">
    <source>
        <dbReference type="SAM" id="MobiDB-lite"/>
    </source>
</evidence>